<evidence type="ECO:0000256" key="3">
    <source>
        <dbReference type="ARBA" id="ARBA00022840"/>
    </source>
</evidence>
<dbReference type="InterPro" id="IPR003439">
    <property type="entry name" value="ABC_transporter-like_ATP-bd"/>
</dbReference>
<evidence type="ECO:0000256" key="1">
    <source>
        <dbReference type="ARBA" id="ARBA00022448"/>
    </source>
</evidence>
<dbReference type="OrthoDB" id="9804819at2"/>
<dbReference type="GO" id="GO:0005524">
    <property type="term" value="F:ATP binding"/>
    <property type="evidence" value="ECO:0007669"/>
    <property type="project" value="UniProtKB-KW"/>
</dbReference>
<feature type="domain" description="ABC transporter" evidence="4">
    <location>
        <begin position="19"/>
        <end position="244"/>
    </location>
</feature>
<dbReference type="EMBL" id="SRHY01000001">
    <property type="protein sequence ID" value="TFJ94407.1"/>
    <property type="molecule type" value="Genomic_DNA"/>
</dbReference>
<dbReference type="Gene3D" id="3.40.50.300">
    <property type="entry name" value="P-loop containing nucleotide triphosphate hydrolases"/>
    <property type="match status" value="1"/>
</dbReference>
<evidence type="ECO:0000256" key="2">
    <source>
        <dbReference type="ARBA" id="ARBA00022741"/>
    </source>
</evidence>
<evidence type="ECO:0000259" key="4">
    <source>
        <dbReference type="PROSITE" id="PS50893"/>
    </source>
</evidence>
<dbReference type="SUPFAM" id="SSF52540">
    <property type="entry name" value="P-loop containing nucleoside triphosphate hydrolases"/>
    <property type="match status" value="1"/>
</dbReference>
<keyword evidence="3 5" id="KW-0067">ATP-binding</keyword>
<name>A0A4Y9AH34_9BACI</name>
<dbReference type="Pfam" id="PF00005">
    <property type="entry name" value="ABC_tran"/>
    <property type="match status" value="1"/>
</dbReference>
<comment type="caution">
    <text evidence="5">The sequence shown here is derived from an EMBL/GenBank/DDBJ whole genome shotgun (WGS) entry which is preliminary data.</text>
</comment>
<dbReference type="CDD" id="cd03230">
    <property type="entry name" value="ABC_DR_subfamily_A"/>
    <property type="match status" value="1"/>
</dbReference>
<gene>
    <name evidence="5" type="ORF">E4U82_00380</name>
</gene>
<dbReference type="PANTHER" id="PTHR42939">
    <property type="entry name" value="ABC TRANSPORTER ATP-BINDING PROTEIN ALBC-RELATED"/>
    <property type="match status" value="1"/>
</dbReference>
<protein>
    <submittedName>
        <fullName evidence="5">ABC transporter ATP-binding protein</fullName>
    </submittedName>
</protein>
<dbReference type="SMART" id="SM00382">
    <property type="entry name" value="AAA"/>
    <property type="match status" value="1"/>
</dbReference>
<dbReference type="InterPro" id="IPR027417">
    <property type="entry name" value="P-loop_NTPase"/>
</dbReference>
<dbReference type="GO" id="GO:0016887">
    <property type="term" value="F:ATP hydrolysis activity"/>
    <property type="evidence" value="ECO:0007669"/>
    <property type="project" value="InterPro"/>
</dbReference>
<dbReference type="PROSITE" id="PS00211">
    <property type="entry name" value="ABC_TRANSPORTER_1"/>
    <property type="match status" value="1"/>
</dbReference>
<organism evidence="5 6">
    <name type="scientific">Lentibacillus salicampi</name>
    <dbReference type="NCBI Taxonomy" id="175306"/>
    <lineage>
        <taxon>Bacteria</taxon>
        <taxon>Bacillati</taxon>
        <taxon>Bacillota</taxon>
        <taxon>Bacilli</taxon>
        <taxon>Bacillales</taxon>
        <taxon>Bacillaceae</taxon>
        <taxon>Lentibacillus</taxon>
    </lineage>
</organism>
<dbReference type="PROSITE" id="PS50893">
    <property type="entry name" value="ABC_TRANSPORTER_2"/>
    <property type="match status" value="1"/>
</dbReference>
<proteinExistence type="predicted"/>
<evidence type="ECO:0000313" key="6">
    <source>
        <dbReference type="Proteomes" id="UP000298484"/>
    </source>
</evidence>
<keyword evidence="2" id="KW-0547">Nucleotide-binding</keyword>
<dbReference type="PANTHER" id="PTHR42939:SF3">
    <property type="entry name" value="ABC TRANSPORTER ATP-BINDING COMPONENT"/>
    <property type="match status" value="1"/>
</dbReference>
<keyword evidence="6" id="KW-1185">Reference proteome</keyword>
<dbReference type="AlphaFoldDB" id="A0A4Y9AH34"/>
<dbReference type="InterPro" id="IPR003593">
    <property type="entry name" value="AAA+_ATPase"/>
</dbReference>
<sequence length="302" mass="34240">MNTDRREKTMNNHDERTLLEVNGLTKSYLDFQLRDVNIQVPAGTIMGFLGRNGAGKSTMMKAIMDLIKRDEGDIRVLGMSMPEEEVAVKEQVGYVGDTPLLNNAWTMERTLSFARHFYPNWDQEAVDRNLERFQVPFDKKISELSKGMKVKASLILAMAHQPKLLLLDEPTSGLDPVVRTEVLELLLDFVQDESRGVLFSSHITSDVEKIADWVTVINDGEILFSEDKESLLDRYRRIVIPGNGGGKAVETPLLFNCQSTMGGYVGYTDRFDRFQKVASGKWRSERLTLEELFVLLTGRKGE</sequence>
<dbReference type="InterPro" id="IPR051782">
    <property type="entry name" value="ABC_Transporter_VariousFunc"/>
</dbReference>
<reference evidence="5 6" key="1">
    <citation type="submission" date="2019-03" db="EMBL/GenBank/DDBJ databases">
        <title>Genome sequence of Lentibacillus salicampi ATCC BAA-719.</title>
        <authorList>
            <person name="Maclea K.S."/>
            <person name="Simoes Junior M."/>
        </authorList>
    </citation>
    <scope>NUCLEOTIDE SEQUENCE [LARGE SCALE GENOMIC DNA]</scope>
    <source>
        <strain evidence="5 6">ATCC BAA-719</strain>
    </source>
</reference>
<dbReference type="Proteomes" id="UP000298484">
    <property type="component" value="Unassembled WGS sequence"/>
</dbReference>
<dbReference type="InterPro" id="IPR017871">
    <property type="entry name" value="ABC_transporter-like_CS"/>
</dbReference>
<keyword evidence="1" id="KW-0813">Transport</keyword>
<evidence type="ECO:0000313" key="5">
    <source>
        <dbReference type="EMBL" id="TFJ94407.1"/>
    </source>
</evidence>
<accession>A0A4Y9AH34</accession>